<evidence type="ECO:0000313" key="3">
    <source>
        <dbReference type="EMBL" id="PNV67666.1"/>
    </source>
</evidence>
<reference evidence="4" key="1">
    <citation type="submission" date="2018-01" db="EMBL/GenBank/DDBJ databases">
        <title>Rubneribacter badeniensis gen. nov., sp. nov., and Colonibacter rubneri, gen. nov., sp. nov., WGS of new members of the Eggerthellaceae.</title>
        <authorList>
            <person name="Danylec N."/>
            <person name="Stoll D.A."/>
            <person name="Doetsch A."/>
            <person name="Kulling S.E."/>
            <person name="Huch M."/>
        </authorList>
    </citation>
    <scope>NUCLEOTIDE SEQUENCE [LARGE SCALE GENOMIC DNA]</scope>
    <source>
        <strain evidence="4">ResAG-96</strain>
    </source>
</reference>
<evidence type="ECO:0000256" key="1">
    <source>
        <dbReference type="SAM" id="Phobius"/>
    </source>
</evidence>
<dbReference type="EMBL" id="PPEK01000006">
    <property type="protein sequence ID" value="PNV67666.1"/>
    <property type="molecule type" value="Genomic_DNA"/>
</dbReference>
<evidence type="ECO:0000259" key="2">
    <source>
        <dbReference type="Pfam" id="PF13240"/>
    </source>
</evidence>
<protein>
    <recommendedName>
        <fullName evidence="2">Zinc-ribbon domain-containing protein</fullName>
    </recommendedName>
</protein>
<keyword evidence="1" id="KW-0472">Membrane</keyword>
<feature type="transmembrane region" description="Helical" evidence="1">
    <location>
        <begin position="115"/>
        <end position="135"/>
    </location>
</feature>
<proteinExistence type="predicted"/>
<keyword evidence="1" id="KW-1133">Transmembrane helix</keyword>
<sequence length="202" mass="21130">MYCQNCGKKLNDDARFCDGCGTKTGAAPAETAPVNKPTAAPPIAPRKTPMGGLVVNAAAFLVAGYFALSMFLHYAISTDAYIIAAVQLLAVLSTAAGFFFYYLRTPSKNAAAIEAAFAALSLVFGLMHIAGVSANNSYVGFGFYLTVVGGALLAAIATGINIGAVRLHGSKSEKRWGFGMYATVILIGFLVAFLLPMPLVMR</sequence>
<evidence type="ECO:0000313" key="4">
    <source>
        <dbReference type="Proteomes" id="UP000236197"/>
    </source>
</evidence>
<gene>
    <name evidence="3" type="ORF">C2L71_06355</name>
</gene>
<feature type="transmembrane region" description="Helical" evidence="1">
    <location>
        <begin position="176"/>
        <end position="195"/>
    </location>
</feature>
<name>A0A2K2UBH0_9ACTN</name>
<dbReference type="AlphaFoldDB" id="A0A2K2UBH0"/>
<feature type="transmembrane region" description="Helical" evidence="1">
    <location>
        <begin position="82"/>
        <end position="103"/>
    </location>
</feature>
<dbReference type="Proteomes" id="UP000236197">
    <property type="component" value="Unassembled WGS sequence"/>
</dbReference>
<feature type="domain" description="Zinc-ribbon" evidence="2">
    <location>
        <begin position="2"/>
        <end position="23"/>
    </location>
</feature>
<dbReference type="Pfam" id="PF13240">
    <property type="entry name" value="Zn_Ribbon_1"/>
    <property type="match status" value="1"/>
</dbReference>
<dbReference type="InterPro" id="IPR026870">
    <property type="entry name" value="Zinc_ribbon_dom"/>
</dbReference>
<feature type="transmembrane region" description="Helical" evidence="1">
    <location>
        <begin position="141"/>
        <end position="164"/>
    </location>
</feature>
<dbReference type="OrthoDB" id="3193439at2"/>
<accession>A0A2K2UBH0</accession>
<keyword evidence="4" id="KW-1185">Reference proteome</keyword>
<feature type="transmembrane region" description="Helical" evidence="1">
    <location>
        <begin position="53"/>
        <end position="76"/>
    </location>
</feature>
<keyword evidence="1" id="KW-0812">Transmembrane</keyword>
<organism evidence="3 4">
    <name type="scientific">Enteroscipio rubneri</name>
    <dbReference type="NCBI Taxonomy" id="2070686"/>
    <lineage>
        <taxon>Bacteria</taxon>
        <taxon>Bacillati</taxon>
        <taxon>Actinomycetota</taxon>
        <taxon>Coriobacteriia</taxon>
        <taxon>Eggerthellales</taxon>
        <taxon>Eggerthellaceae</taxon>
        <taxon>Enteroscipio</taxon>
    </lineage>
</organism>
<comment type="caution">
    <text evidence="3">The sequence shown here is derived from an EMBL/GenBank/DDBJ whole genome shotgun (WGS) entry which is preliminary data.</text>
</comment>